<keyword evidence="2" id="KW-1185">Reference proteome</keyword>
<protein>
    <submittedName>
        <fullName evidence="1">Uncharacterized protein</fullName>
    </submittedName>
</protein>
<organism evidence="1 2">
    <name type="scientific">Halobium palmae</name>
    <dbReference type="NCBI Taxonomy" id="1776492"/>
    <lineage>
        <taxon>Archaea</taxon>
        <taxon>Methanobacteriati</taxon>
        <taxon>Methanobacteriota</taxon>
        <taxon>Stenosarchaea group</taxon>
        <taxon>Halobacteria</taxon>
        <taxon>Halobacteriales</taxon>
        <taxon>Haloferacaceae</taxon>
        <taxon>Halobium</taxon>
    </lineage>
</organism>
<dbReference type="EMBL" id="JBHSWU010000099">
    <property type="protein sequence ID" value="MFC6724092.1"/>
    <property type="molecule type" value="Genomic_DNA"/>
</dbReference>
<dbReference type="Proteomes" id="UP001596328">
    <property type="component" value="Unassembled WGS sequence"/>
</dbReference>
<sequence>MFGIATDGFVWILHAAVDGERPQYTHHVSLKPTLKLARRIETCSIDEARHPTLREKSMKFVSEFNREYVEQIIEESRSSNVFVLRSQARIRAGCLMIEKPLIKGLFKRIYTEILREFDPLSKRE</sequence>
<evidence type="ECO:0000313" key="1">
    <source>
        <dbReference type="EMBL" id="MFC6724092.1"/>
    </source>
</evidence>
<reference evidence="1 2" key="1">
    <citation type="journal article" date="2019" name="Int. J. Syst. Evol. Microbiol.">
        <title>The Global Catalogue of Microorganisms (GCM) 10K type strain sequencing project: providing services to taxonomists for standard genome sequencing and annotation.</title>
        <authorList>
            <consortium name="The Broad Institute Genomics Platform"/>
            <consortium name="The Broad Institute Genome Sequencing Center for Infectious Disease"/>
            <person name="Wu L."/>
            <person name="Ma J."/>
        </authorList>
    </citation>
    <scope>NUCLEOTIDE SEQUENCE [LARGE SCALE GENOMIC DNA]</scope>
    <source>
        <strain evidence="1 2">NBRC 111368</strain>
    </source>
</reference>
<comment type="caution">
    <text evidence="1">The sequence shown here is derived from an EMBL/GenBank/DDBJ whole genome shotgun (WGS) entry which is preliminary data.</text>
</comment>
<gene>
    <name evidence="1" type="ORF">ACFQE1_06825</name>
</gene>
<dbReference type="AlphaFoldDB" id="A0ABD5RYK1"/>
<evidence type="ECO:0000313" key="2">
    <source>
        <dbReference type="Proteomes" id="UP001596328"/>
    </source>
</evidence>
<accession>A0ABD5RYK1</accession>
<proteinExistence type="predicted"/>
<name>A0ABD5RYK1_9EURY</name>